<name>A0ABM8YPQ5_9BACI</name>
<gene>
    <name evidence="1" type="ORF">BACCIP111883_02531</name>
</gene>
<proteinExistence type="predicted"/>
<dbReference type="EMBL" id="CAKJTJ010000013">
    <property type="protein sequence ID" value="CAG9621758.1"/>
    <property type="molecule type" value="Genomic_DNA"/>
</dbReference>
<dbReference type="InterPro" id="IPR043749">
    <property type="entry name" value="DUF5694"/>
</dbReference>
<evidence type="ECO:0000313" key="2">
    <source>
        <dbReference type="Proteomes" id="UP000789833"/>
    </source>
</evidence>
<protein>
    <recommendedName>
        <fullName evidence="3">TraB/GumN family protein</fullName>
    </recommendedName>
</protein>
<organism evidence="1 2">
    <name type="scientific">Sutcliffiella rhizosphaerae</name>
    <dbReference type="NCBI Taxonomy" id="2880967"/>
    <lineage>
        <taxon>Bacteria</taxon>
        <taxon>Bacillati</taxon>
        <taxon>Bacillota</taxon>
        <taxon>Bacilli</taxon>
        <taxon>Bacillales</taxon>
        <taxon>Bacillaceae</taxon>
        <taxon>Sutcliffiella</taxon>
    </lineage>
</organism>
<evidence type="ECO:0008006" key="3">
    <source>
        <dbReference type="Google" id="ProtNLM"/>
    </source>
</evidence>
<evidence type="ECO:0000313" key="1">
    <source>
        <dbReference type="EMBL" id="CAG9621758.1"/>
    </source>
</evidence>
<dbReference type="Proteomes" id="UP000789833">
    <property type="component" value="Unassembled WGS sequence"/>
</dbReference>
<dbReference type="RefSeq" id="WP_230501639.1">
    <property type="nucleotide sequence ID" value="NZ_CAKJTJ010000013.1"/>
</dbReference>
<accession>A0ABM8YPQ5</accession>
<comment type="caution">
    <text evidence="1">The sequence shown here is derived from an EMBL/GenBank/DDBJ whole genome shotgun (WGS) entry which is preliminary data.</text>
</comment>
<dbReference type="Pfam" id="PF18950">
    <property type="entry name" value="DUF5694"/>
    <property type="match status" value="1"/>
</dbReference>
<reference evidence="1 2" key="1">
    <citation type="submission" date="2021-10" db="EMBL/GenBank/DDBJ databases">
        <authorList>
            <person name="Criscuolo A."/>
        </authorList>
    </citation>
    <scope>NUCLEOTIDE SEQUENCE [LARGE SCALE GENOMIC DNA]</scope>
    <source>
        <strain evidence="2">CIP 111883</strain>
    </source>
</reference>
<sequence>MVVNKPRILVLGTFHMSSYEELNSQERQEEINELVSKLEKFHPTKIAVEMEVSKNEELNKRYRLYKYGNYHLKMNEIYQIGFRLASKLQHEQLYAVDWMGKADKEYEEIEAWLKNNQQDLYKELFEGVHFPQLVRNKSLLEFYREFNHPFFLNQLNKLYVNMARIGDFNNYIGMDWLTWWYKRNLIIFSNLTRHIESKNENILFIVGCSHSSIVTKFLEESELCEIVDPVKFLS</sequence>
<keyword evidence="2" id="KW-1185">Reference proteome</keyword>